<gene>
    <name evidence="12" type="ORF">FNQ90_12660</name>
</gene>
<dbReference type="GO" id="GO:0006488">
    <property type="term" value="P:dolichol-linked oligosaccharide biosynthetic process"/>
    <property type="evidence" value="ECO:0007669"/>
    <property type="project" value="TreeGrafter"/>
</dbReference>
<dbReference type="CDD" id="cd06442">
    <property type="entry name" value="DPM1_like"/>
    <property type="match status" value="1"/>
</dbReference>
<dbReference type="GO" id="GO:0035269">
    <property type="term" value="P:protein O-linked glycosylation via mannose"/>
    <property type="evidence" value="ECO:0007669"/>
    <property type="project" value="TreeGrafter"/>
</dbReference>
<feature type="transmembrane region" description="Helical" evidence="9">
    <location>
        <begin position="310"/>
        <end position="331"/>
    </location>
</feature>
<feature type="transmembrane region" description="Helical" evidence="9">
    <location>
        <begin position="403"/>
        <end position="429"/>
    </location>
</feature>
<feature type="region of interest" description="Disordered" evidence="8">
    <location>
        <begin position="1"/>
        <end position="65"/>
    </location>
</feature>
<dbReference type="Pfam" id="PF00535">
    <property type="entry name" value="Glycos_transf_2"/>
    <property type="match status" value="1"/>
</dbReference>
<organism evidence="12 13">
    <name type="scientific">Streptomyces alkaliphilus</name>
    <dbReference type="NCBI Taxonomy" id="1472722"/>
    <lineage>
        <taxon>Bacteria</taxon>
        <taxon>Bacillati</taxon>
        <taxon>Actinomycetota</taxon>
        <taxon>Actinomycetes</taxon>
        <taxon>Kitasatosporales</taxon>
        <taxon>Streptomycetaceae</taxon>
        <taxon>Streptomyces</taxon>
    </lineage>
</organism>
<dbReference type="EMBL" id="VKHT01000349">
    <property type="protein sequence ID" value="MBB0244934.1"/>
    <property type="molecule type" value="Genomic_DNA"/>
</dbReference>
<dbReference type="GO" id="GO:0000271">
    <property type="term" value="P:polysaccharide biosynthetic process"/>
    <property type="evidence" value="ECO:0007669"/>
    <property type="project" value="InterPro"/>
</dbReference>
<evidence type="ECO:0000256" key="3">
    <source>
        <dbReference type="ARBA" id="ARBA00022676"/>
    </source>
</evidence>
<accession>A0A7W3TDM9</accession>
<keyword evidence="5 9" id="KW-0812">Transmembrane</keyword>
<dbReference type="GO" id="GO:0016020">
    <property type="term" value="C:membrane"/>
    <property type="evidence" value="ECO:0007669"/>
    <property type="project" value="UniProtKB-SubCell"/>
</dbReference>
<dbReference type="Proteomes" id="UP000538929">
    <property type="component" value="Unassembled WGS sequence"/>
</dbReference>
<evidence type="ECO:0000256" key="7">
    <source>
        <dbReference type="ARBA" id="ARBA00023136"/>
    </source>
</evidence>
<keyword evidence="4 12" id="KW-0808">Transferase</keyword>
<dbReference type="Pfam" id="PF04138">
    <property type="entry name" value="GtrA_DPMS_TM"/>
    <property type="match status" value="1"/>
</dbReference>
<dbReference type="PANTHER" id="PTHR43398:SF1">
    <property type="entry name" value="DOLICHOL-PHOSPHATE MANNOSYLTRANSFERASE SUBUNIT 1"/>
    <property type="match status" value="1"/>
</dbReference>
<dbReference type="InterPro" id="IPR029044">
    <property type="entry name" value="Nucleotide-diphossugar_trans"/>
</dbReference>
<dbReference type="InterPro" id="IPR039528">
    <property type="entry name" value="DPM1-like"/>
</dbReference>
<feature type="domain" description="GtrA/DPMS transmembrane" evidence="11">
    <location>
        <begin position="313"/>
        <end position="427"/>
    </location>
</feature>
<comment type="subcellular location">
    <subcellularLocation>
        <location evidence="1">Membrane</location>
        <topology evidence="1">Multi-pass membrane protein</topology>
    </subcellularLocation>
</comment>
<keyword evidence="3" id="KW-0328">Glycosyltransferase</keyword>
<dbReference type="InterPro" id="IPR007267">
    <property type="entry name" value="GtrA_DPMS_TM"/>
</dbReference>
<evidence type="ECO:0000259" key="10">
    <source>
        <dbReference type="Pfam" id="PF00535"/>
    </source>
</evidence>
<reference evidence="13" key="1">
    <citation type="submission" date="2019-10" db="EMBL/GenBank/DDBJ databases">
        <title>Streptomyces sp. nov., a novel actinobacterium isolated from alkaline environment.</title>
        <authorList>
            <person name="Golinska P."/>
        </authorList>
    </citation>
    <scope>NUCLEOTIDE SEQUENCE [LARGE SCALE GENOMIC DNA]</scope>
    <source>
        <strain evidence="13">DSM 42118</strain>
    </source>
</reference>
<evidence type="ECO:0000256" key="4">
    <source>
        <dbReference type="ARBA" id="ARBA00022679"/>
    </source>
</evidence>
<evidence type="ECO:0000256" key="2">
    <source>
        <dbReference type="ARBA" id="ARBA00006739"/>
    </source>
</evidence>
<evidence type="ECO:0000256" key="9">
    <source>
        <dbReference type="SAM" id="Phobius"/>
    </source>
</evidence>
<evidence type="ECO:0000259" key="11">
    <source>
        <dbReference type="Pfam" id="PF04138"/>
    </source>
</evidence>
<dbReference type="SUPFAM" id="SSF53448">
    <property type="entry name" value="Nucleotide-diphospho-sugar transferases"/>
    <property type="match status" value="1"/>
</dbReference>
<dbReference type="GO" id="GO:0006506">
    <property type="term" value="P:GPI anchor biosynthetic process"/>
    <property type="evidence" value="ECO:0007669"/>
    <property type="project" value="TreeGrafter"/>
</dbReference>
<comment type="similarity">
    <text evidence="2">Belongs to the glycosyltransferase 2 family.</text>
</comment>
<feature type="domain" description="Glycosyltransferase 2-like" evidence="10">
    <location>
        <begin position="76"/>
        <end position="244"/>
    </location>
</feature>
<dbReference type="PANTHER" id="PTHR43398">
    <property type="entry name" value="DOLICHOL-PHOSPHATE MANNOSYLTRANSFERASE SUBUNIT 1"/>
    <property type="match status" value="1"/>
</dbReference>
<keyword evidence="13" id="KW-1185">Reference proteome</keyword>
<evidence type="ECO:0000313" key="12">
    <source>
        <dbReference type="EMBL" id="MBB0244934.1"/>
    </source>
</evidence>
<proteinExistence type="inferred from homology"/>
<evidence type="ECO:0000313" key="13">
    <source>
        <dbReference type="Proteomes" id="UP000538929"/>
    </source>
</evidence>
<feature type="compositionally biased region" description="Pro residues" evidence="8">
    <location>
        <begin position="52"/>
        <end position="65"/>
    </location>
</feature>
<keyword evidence="6 9" id="KW-1133">Transmembrane helix</keyword>
<sequence length="443" mass="47128">MTTHHSAGVPTGFPGAPVPPVASADATGTTVPDVPPSHRVGPPGGHREPAPRATPAPDPLAVPDPLAPVRAGTLTLIVPTFNEAGNIRELLRQLGEALPAGGRCRVVFVDDSTDETPRIIEEAAPNCPFPVSVIHRETPTGGLGGAVVEGMRAADTDWLAVMDADLQHPPSLVPELIATGERTGADLVVASRYIPGGSREGLAGGYRVAVSRGATGLTKGLFPRRLRGVSDPMSGFFAIRREIVTAEALQPLGYKILLELAVRCRPRTVAEVPFVFQDRFAGESKSTAKEGMRFLRHLVSLRTTSATARMVAFGLIGITGFLPNLLALYLLTTGGMHYLPAVILANQCGVAWNFLLSESLLFRDRRGHRHWADRAGRFTLLANADLILRVPLIALLVESVGVAVLPATGLALLVTFLLRFVATEVLVYLPRRGRGGRDRAGRG</sequence>
<protein>
    <submittedName>
        <fullName evidence="12">Glycosyltransferase</fullName>
    </submittedName>
</protein>
<dbReference type="InterPro" id="IPR001173">
    <property type="entry name" value="Glyco_trans_2-like"/>
</dbReference>
<keyword evidence="7 9" id="KW-0472">Membrane</keyword>
<dbReference type="RefSeq" id="WP_182606483.1">
    <property type="nucleotide sequence ID" value="NZ_VKHT01000349.1"/>
</dbReference>
<feature type="transmembrane region" description="Helical" evidence="9">
    <location>
        <begin position="378"/>
        <end position="397"/>
    </location>
</feature>
<evidence type="ECO:0000256" key="6">
    <source>
        <dbReference type="ARBA" id="ARBA00022989"/>
    </source>
</evidence>
<dbReference type="AlphaFoldDB" id="A0A7W3TDM9"/>
<evidence type="ECO:0000256" key="1">
    <source>
        <dbReference type="ARBA" id="ARBA00004141"/>
    </source>
</evidence>
<name>A0A7W3TDM9_9ACTN</name>
<comment type="caution">
    <text evidence="12">The sequence shown here is derived from an EMBL/GenBank/DDBJ whole genome shotgun (WGS) entry which is preliminary data.</text>
</comment>
<feature type="transmembrane region" description="Helical" evidence="9">
    <location>
        <begin position="337"/>
        <end position="357"/>
    </location>
</feature>
<dbReference type="GO" id="GO:0004582">
    <property type="term" value="F:dolichyl-phosphate beta-D-mannosyltransferase activity"/>
    <property type="evidence" value="ECO:0007669"/>
    <property type="project" value="InterPro"/>
</dbReference>
<dbReference type="Gene3D" id="3.90.550.10">
    <property type="entry name" value="Spore Coat Polysaccharide Biosynthesis Protein SpsA, Chain A"/>
    <property type="match status" value="1"/>
</dbReference>
<evidence type="ECO:0000256" key="8">
    <source>
        <dbReference type="SAM" id="MobiDB-lite"/>
    </source>
</evidence>
<evidence type="ECO:0000256" key="5">
    <source>
        <dbReference type="ARBA" id="ARBA00022692"/>
    </source>
</evidence>